<name>A0A1Z5KBG6_FISSO</name>
<proteinExistence type="predicted"/>
<accession>A0A1Z5KBG6</accession>
<dbReference type="EMBL" id="BDSP01000203">
    <property type="protein sequence ID" value="GAX23633.1"/>
    <property type="molecule type" value="Genomic_DNA"/>
</dbReference>
<protein>
    <submittedName>
        <fullName evidence="1">Uncharacterized protein</fullName>
    </submittedName>
</protein>
<evidence type="ECO:0000313" key="1">
    <source>
        <dbReference type="EMBL" id="GAX23633.1"/>
    </source>
</evidence>
<dbReference type="AlphaFoldDB" id="A0A1Z5KBG6"/>
<organism evidence="1 2">
    <name type="scientific">Fistulifera solaris</name>
    <name type="common">Oleaginous diatom</name>
    <dbReference type="NCBI Taxonomy" id="1519565"/>
    <lineage>
        <taxon>Eukaryota</taxon>
        <taxon>Sar</taxon>
        <taxon>Stramenopiles</taxon>
        <taxon>Ochrophyta</taxon>
        <taxon>Bacillariophyta</taxon>
        <taxon>Bacillariophyceae</taxon>
        <taxon>Bacillariophycidae</taxon>
        <taxon>Naviculales</taxon>
        <taxon>Naviculaceae</taxon>
        <taxon>Fistulifera</taxon>
    </lineage>
</organism>
<dbReference type="OrthoDB" id="6050183at2759"/>
<comment type="caution">
    <text evidence="1">The sequence shown here is derived from an EMBL/GenBank/DDBJ whole genome shotgun (WGS) entry which is preliminary data.</text>
</comment>
<dbReference type="InParanoid" id="A0A1Z5KBG6"/>
<keyword evidence="2" id="KW-1185">Reference proteome</keyword>
<dbReference type="Proteomes" id="UP000198406">
    <property type="component" value="Unassembled WGS sequence"/>
</dbReference>
<reference evidence="1 2" key="1">
    <citation type="journal article" date="2015" name="Plant Cell">
        <title>Oil accumulation by the oleaginous diatom Fistulifera solaris as revealed by the genome and transcriptome.</title>
        <authorList>
            <person name="Tanaka T."/>
            <person name="Maeda Y."/>
            <person name="Veluchamy A."/>
            <person name="Tanaka M."/>
            <person name="Abida H."/>
            <person name="Marechal E."/>
            <person name="Bowler C."/>
            <person name="Muto M."/>
            <person name="Sunaga Y."/>
            <person name="Tanaka M."/>
            <person name="Yoshino T."/>
            <person name="Taniguchi T."/>
            <person name="Fukuda Y."/>
            <person name="Nemoto M."/>
            <person name="Matsumoto M."/>
            <person name="Wong P.S."/>
            <person name="Aburatani S."/>
            <person name="Fujibuchi W."/>
        </authorList>
    </citation>
    <scope>NUCLEOTIDE SEQUENCE [LARGE SCALE GENOMIC DNA]</scope>
    <source>
        <strain evidence="1 2">JPCC DA0580</strain>
    </source>
</reference>
<gene>
    <name evidence="1" type="ORF">FisN_12Hh206</name>
</gene>
<evidence type="ECO:0000313" key="2">
    <source>
        <dbReference type="Proteomes" id="UP000198406"/>
    </source>
</evidence>
<sequence length="233" mass="25364">MDELAVLEMSAKAGETAAATTTSDVEVPADGELRILMQSLEDDNKSQDEDWVQLAELPESASTSFSHVDDEGESLYGQPLSVEAAAEKMPPGGGGLIYTATLIPDDFFKDIKLAKMIGKGILNSERTAIKPRRPSLAVRSSNFFQSLTKVGPRYIFSGILNGWPGLTCLEVLELEKKGKIVGVWHKLWNAKEDGARGIPLKNPEGKTIHRVVLRCAPWSSQGWSKDSPGFAFC</sequence>